<keyword evidence="2" id="KW-1185">Reference proteome</keyword>
<reference evidence="1" key="2">
    <citation type="submission" date="2023-02" db="EMBL/GenBank/DDBJ databases">
        <authorList>
            <person name="Rayyan A."/>
            <person name="Meyer T."/>
            <person name="Kyndt J.A."/>
        </authorList>
    </citation>
    <scope>NUCLEOTIDE SEQUENCE</scope>
    <source>
        <strain evidence="1">DSM 9987</strain>
    </source>
</reference>
<dbReference type="InterPro" id="IPR007439">
    <property type="entry name" value="Chemotax_Pase_CheZ"/>
</dbReference>
<dbReference type="Gene3D" id="1.10.287.500">
    <property type="entry name" value="Helix hairpin bin"/>
    <property type="match status" value="1"/>
</dbReference>
<evidence type="ECO:0000313" key="1">
    <source>
        <dbReference type="EMBL" id="MDC7789355.1"/>
    </source>
</evidence>
<dbReference type="SUPFAM" id="SSF75708">
    <property type="entry name" value="Chemotaxis phosphatase CheZ"/>
    <property type="match status" value="1"/>
</dbReference>
<evidence type="ECO:0000313" key="2">
    <source>
        <dbReference type="Proteomes" id="UP001165652"/>
    </source>
</evidence>
<sequence length="215" mass="23852">MARVKTQQLESLIECLHQKRQEDVSLADVLSLAEITAQSLQVFFETMDTAVYREMHEIAGYIERMRGEIGALQVDEIKKDRIPAAGQELGAIVKSTESATNTIMECAEALMCADASDPKAFQALVQEKMVLIFEACSFQDITGQRIAKVIETLQNIETRVSRFARAVGTTPPTDKAAYASDQEKARAERAQRLLLNGPQLDGQAIDQKTVDDLFK</sequence>
<dbReference type="EMBL" id="JAQQLI010000069">
    <property type="protein sequence ID" value="MDC7789355.1"/>
    <property type="molecule type" value="Genomic_DNA"/>
</dbReference>
<proteinExistence type="predicted"/>
<dbReference type="Proteomes" id="UP001165652">
    <property type="component" value="Unassembled WGS sequence"/>
</dbReference>
<dbReference type="EC" id="3.6.1.-" evidence="1"/>
<dbReference type="GO" id="GO:0016787">
    <property type="term" value="F:hydrolase activity"/>
    <property type="evidence" value="ECO:0007669"/>
    <property type="project" value="UniProtKB-KW"/>
</dbReference>
<dbReference type="Pfam" id="PF04344">
    <property type="entry name" value="CheZ"/>
    <property type="match status" value="1"/>
</dbReference>
<gene>
    <name evidence="1" type="ORF">PQJ73_27045</name>
</gene>
<comment type="caution">
    <text evidence="1">The sequence shown here is derived from an EMBL/GenBank/DDBJ whole genome shotgun (WGS) entry which is preliminary data.</text>
</comment>
<protein>
    <submittedName>
        <fullName evidence="1">Protein phosphatase CheZ</fullName>
        <ecNumber evidence="1">3.6.1.-</ecNumber>
    </submittedName>
</protein>
<accession>A0ABT5JI42</accession>
<name>A0ABT5JI42_RHOTP</name>
<dbReference type="RefSeq" id="WP_272780181.1">
    <property type="nucleotide sequence ID" value="NZ_JAQQLI010000069.1"/>
</dbReference>
<reference evidence="1" key="1">
    <citation type="journal article" date="2023" name="Microbiol Resour">
        <title>Genome Sequences of Rhodoplanes serenus and Two Thermotolerant Strains, Rhodoplanes tepidamans and 'Rhodoplanes cryptolactis,' Further Refine the Genus.</title>
        <authorList>
            <person name="Rayyan A.A."/>
            <person name="Kyndt J.A."/>
        </authorList>
    </citation>
    <scope>NUCLEOTIDE SEQUENCE</scope>
    <source>
        <strain evidence="1">DSM 9987</strain>
    </source>
</reference>
<organism evidence="1 2">
    <name type="scientific">Rhodoplanes tepidamans</name>
    <name type="common">Rhodoplanes cryptolactis</name>
    <dbReference type="NCBI Taxonomy" id="200616"/>
    <lineage>
        <taxon>Bacteria</taxon>
        <taxon>Pseudomonadati</taxon>
        <taxon>Pseudomonadota</taxon>
        <taxon>Alphaproteobacteria</taxon>
        <taxon>Hyphomicrobiales</taxon>
        <taxon>Nitrobacteraceae</taxon>
        <taxon>Rhodoplanes</taxon>
    </lineage>
</organism>
<keyword evidence="1" id="KW-0378">Hydrolase</keyword>